<feature type="transmembrane region" description="Helical" evidence="10">
    <location>
        <begin position="268"/>
        <end position="291"/>
    </location>
</feature>
<dbReference type="Proteomes" id="UP000277766">
    <property type="component" value="Unassembled WGS sequence"/>
</dbReference>
<keyword evidence="9" id="KW-0407">Ion channel</keyword>
<evidence type="ECO:0000256" key="4">
    <source>
        <dbReference type="ARBA" id="ARBA00022989"/>
    </source>
</evidence>
<name>A0A3S0LAS9_9DEIO</name>
<dbReference type="Gene3D" id="3.30.70.1450">
    <property type="entry name" value="Regulator of K+ conductance, C-terminal domain"/>
    <property type="match status" value="1"/>
</dbReference>
<keyword evidence="8" id="KW-0868">Chloride</keyword>
<keyword evidence="2" id="KW-0813">Transport</keyword>
<comment type="caution">
    <text evidence="12">The sequence shown here is derived from an EMBL/GenBank/DDBJ whole genome shotgun (WGS) entry which is preliminary data.</text>
</comment>
<dbReference type="GO" id="GO:0005254">
    <property type="term" value="F:chloride channel activity"/>
    <property type="evidence" value="ECO:0007669"/>
    <property type="project" value="UniProtKB-KW"/>
</dbReference>
<dbReference type="Pfam" id="PF02080">
    <property type="entry name" value="TrkA_C"/>
    <property type="match status" value="1"/>
</dbReference>
<feature type="transmembrane region" description="Helical" evidence="10">
    <location>
        <begin position="389"/>
        <end position="411"/>
    </location>
</feature>
<evidence type="ECO:0000313" key="12">
    <source>
        <dbReference type="EMBL" id="RTR30975.1"/>
    </source>
</evidence>
<keyword evidence="3 10" id="KW-0812">Transmembrane</keyword>
<keyword evidence="13" id="KW-1185">Reference proteome</keyword>
<feature type="transmembrane region" description="Helical" evidence="10">
    <location>
        <begin position="235"/>
        <end position="256"/>
    </location>
</feature>
<evidence type="ECO:0000256" key="2">
    <source>
        <dbReference type="ARBA" id="ARBA00022448"/>
    </source>
</evidence>
<dbReference type="PANTHER" id="PTHR43427">
    <property type="entry name" value="CHLORIDE CHANNEL PROTEIN CLC-E"/>
    <property type="match status" value="1"/>
</dbReference>
<evidence type="ECO:0000256" key="7">
    <source>
        <dbReference type="ARBA" id="ARBA00023173"/>
    </source>
</evidence>
<evidence type="ECO:0000313" key="13">
    <source>
        <dbReference type="Proteomes" id="UP000277766"/>
    </source>
</evidence>
<feature type="transmembrane region" description="Helical" evidence="10">
    <location>
        <begin position="319"/>
        <end position="346"/>
    </location>
</feature>
<evidence type="ECO:0000256" key="8">
    <source>
        <dbReference type="ARBA" id="ARBA00023214"/>
    </source>
</evidence>
<comment type="subcellular location">
    <subcellularLocation>
        <location evidence="1">Membrane</location>
        <topology evidence="1">Multi-pass membrane protein</topology>
    </subcellularLocation>
</comment>
<keyword evidence="4 10" id="KW-1133">Transmembrane helix</keyword>
<feature type="transmembrane region" description="Helical" evidence="10">
    <location>
        <begin position="159"/>
        <end position="183"/>
    </location>
</feature>
<dbReference type="SUPFAM" id="SSF116726">
    <property type="entry name" value="TrkA C-terminal domain-like"/>
    <property type="match status" value="1"/>
</dbReference>
<dbReference type="EMBL" id="RXPE01000001">
    <property type="protein sequence ID" value="RTR30975.1"/>
    <property type="molecule type" value="Genomic_DNA"/>
</dbReference>
<dbReference type="PROSITE" id="PS51202">
    <property type="entry name" value="RCK_C"/>
    <property type="match status" value="1"/>
</dbReference>
<dbReference type="GO" id="GO:0006813">
    <property type="term" value="P:potassium ion transport"/>
    <property type="evidence" value="ECO:0007669"/>
    <property type="project" value="InterPro"/>
</dbReference>
<dbReference type="InterPro" id="IPR006037">
    <property type="entry name" value="RCK_C"/>
</dbReference>
<proteinExistence type="predicted"/>
<organism evidence="12 13">
    <name type="scientific">Deinococcus radiophilus</name>
    <dbReference type="NCBI Taxonomy" id="32062"/>
    <lineage>
        <taxon>Bacteria</taxon>
        <taxon>Thermotogati</taxon>
        <taxon>Deinococcota</taxon>
        <taxon>Deinococci</taxon>
        <taxon>Deinococcales</taxon>
        <taxon>Deinococcaceae</taxon>
        <taxon>Deinococcus</taxon>
    </lineage>
</organism>
<dbReference type="Pfam" id="PF00654">
    <property type="entry name" value="Voltage_CLC"/>
    <property type="match status" value="1"/>
</dbReference>
<reference evidence="12 13" key="1">
    <citation type="submission" date="2018-12" db="EMBL/GenBank/DDBJ databases">
        <title>Deinococcus radiophilus ATCC 27603 genome sequencing and assembly.</title>
        <authorList>
            <person name="Maclea K.S."/>
            <person name="Maynard C.R."/>
        </authorList>
    </citation>
    <scope>NUCLEOTIDE SEQUENCE [LARGE SCALE GENOMIC DNA]</scope>
    <source>
        <strain evidence="12 13">ATCC 27603</strain>
    </source>
</reference>
<keyword evidence="6 10" id="KW-0472">Membrane</keyword>
<feature type="domain" description="RCK C-terminal" evidence="11">
    <location>
        <begin position="436"/>
        <end position="517"/>
    </location>
</feature>
<evidence type="ECO:0000259" key="11">
    <source>
        <dbReference type="PROSITE" id="PS51202"/>
    </source>
</evidence>
<evidence type="ECO:0000256" key="6">
    <source>
        <dbReference type="ARBA" id="ARBA00023136"/>
    </source>
</evidence>
<keyword evidence="5" id="KW-0406">Ion transport</keyword>
<evidence type="ECO:0000256" key="10">
    <source>
        <dbReference type="SAM" id="Phobius"/>
    </source>
</evidence>
<dbReference type="InterPro" id="IPR014743">
    <property type="entry name" value="Cl-channel_core"/>
</dbReference>
<feature type="transmembrane region" description="Helical" evidence="10">
    <location>
        <begin position="358"/>
        <end position="383"/>
    </location>
</feature>
<feature type="transmembrane region" description="Helical" evidence="10">
    <location>
        <begin position="64"/>
        <end position="82"/>
    </location>
</feature>
<keyword evidence="7" id="KW-0869">Chloride channel</keyword>
<feature type="transmembrane region" description="Helical" evidence="10">
    <location>
        <begin position="116"/>
        <end position="139"/>
    </location>
</feature>
<dbReference type="InterPro" id="IPR001807">
    <property type="entry name" value="ClC"/>
</dbReference>
<evidence type="ECO:0000256" key="5">
    <source>
        <dbReference type="ARBA" id="ARBA00023065"/>
    </source>
</evidence>
<dbReference type="PANTHER" id="PTHR43427:SF6">
    <property type="entry name" value="CHLORIDE CHANNEL PROTEIN CLC-E"/>
    <property type="match status" value="1"/>
</dbReference>
<dbReference type="OrthoDB" id="57273at2"/>
<dbReference type="GO" id="GO:0034707">
    <property type="term" value="C:chloride channel complex"/>
    <property type="evidence" value="ECO:0007669"/>
    <property type="project" value="UniProtKB-KW"/>
</dbReference>
<evidence type="ECO:0000256" key="9">
    <source>
        <dbReference type="ARBA" id="ARBA00023303"/>
    </source>
</evidence>
<feature type="transmembrane region" description="Helical" evidence="10">
    <location>
        <begin position="195"/>
        <end position="215"/>
    </location>
</feature>
<dbReference type="AlphaFoldDB" id="A0A3S0LAS9"/>
<dbReference type="InterPro" id="IPR036721">
    <property type="entry name" value="RCK_C_sf"/>
</dbReference>
<evidence type="ECO:0000256" key="3">
    <source>
        <dbReference type="ARBA" id="ARBA00022692"/>
    </source>
</evidence>
<gene>
    <name evidence="12" type="ORF">EJ104_01375</name>
</gene>
<dbReference type="InterPro" id="IPR050368">
    <property type="entry name" value="ClC-type_chloride_channel"/>
</dbReference>
<dbReference type="GO" id="GO:0008324">
    <property type="term" value="F:monoatomic cation transmembrane transporter activity"/>
    <property type="evidence" value="ECO:0007669"/>
    <property type="project" value="InterPro"/>
</dbReference>
<dbReference type="SUPFAM" id="SSF81340">
    <property type="entry name" value="Clc chloride channel"/>
    <property type="match status" value="1"/>
</dbReference>
<protein>
    <submittedName>
        <fullName evidence="12">Cl-channel voltage-gated family protein</fullName>
    </submittedName>
</protein>
<sequence>MLRRWQSARLVLLSVLGGVLIGLLATLLRLGLGVLTSAASAVTGYAPPGTPGEGGLMMSFGTPQALGLLLLPALGALYVWLMPRDGEALNQMVRVGLGKRSDADERWALDSEVQTLSAAALASAGGLLVGRDAAFAALGRLGTRLLGLLTRLSAGEHRTLVLATTAAALGAVLHAPLAAAVLVAEVLYRRFEFEYEVLMSCVLAAITAYAVYGTVFGFRPLFQPPVMDGLGMGDLLPGLLITLVATALAWLVLRLSDILPQPRFSTERLAAGAGFGALSAVLVLLVGPQVLGDGSGWMALGLNGMLDAAGALETAGWRWLLLALGAGLAFGAGVLPSLALGGLLGAGLGGLLGGDPALGTLLGAAAFLTVTHNTPVAATLLAVAWGGDAVLPAALLAAGLAHLLSGEVGLLPAQVASRSRRAAEADAAALVLAEAEARRDQGSENGERQIYRRAVPSTWGGVAIGRLALPPSVEVVGLVRDGEVLLPRRSVRLLRGDEVMLLARPDAYAALDALLELPELR</sequence>
<dbReference type="Gene3D" id="1.10.3080.10">
    <property type="entry name" value="Clc chloride channel"/>
    <property type="match status" value="1"/>
</dbReference>
<accession>A0A3S0LAS9</accession>
<evidence type="ECO:0000256" key="1">
    <source>
        <dbReference type="ARBA" id="ARBA00004141"/>
    </source>
</evidence>